<dbReference type="InterPro" id="IPR016181">
    <property type="entry name" value="Acyl_CoA_acyltransferase"/>
</dbReference>
<dbReference type="FunFam" id="3.40.630.30:FF:000056">
    <property type="entry name" value="Glycylpeptide N-tetradecanoyltransferase"/>
    <property type="match status" value="1"/>
</dbReference>
<evidence type="ECO:0000256" key="12">
    <source>
        <dbReference type="RuleBase" id="RU004178"/>
    </source>
</evidence>
<feature type="domain" description="Glycylpeptide N-tetradecanoyltransferase C-terminal" evidence="15">
    <location>
        <begin position="292"/>
        <end position="507"/>
    </location>
</feature>
<feature type="region of interest" description="Disordered" evidence="13">
    <location>
        <begin position="1"/>
        <end position="46"/>
    </location>
</feature>
<dbReference type="Gene3D" id="3.40.630.30">
    <property type="match status" value="2"/>
</dbReference>
<dbReference type="PANTHER" id="PTHR11377:SF5">
    <property type="entry name" value="GLYCYLPEPTIDE N-TETRADECANOYLTRANSFERASE"/>
    <property type="match status" value="1"/>
</dbReference>
<evidence type="ECO:0000256" key="3">
    <source>
        <dbReference type="ARBA" id="ARBA00009469"/>
    </source>
</evidence>
<evidence type="ECO:0000259" key="15">
    <source>
        <dbReference type="Pfam" id="PF02799"/>
    </source>
</evidence>
<evidence type="ECO:0000259" key="14">
    <source>
        <dbReference type="Pfam" id="PF01233"/>
    </source>
</evidence>
<comment type="function">
    <text evidence="1 11">Adds a myristoyl group to the N-terminal glycine residue of certain cellular proteins.</text>
</comment>
<dbReference type="InterPro" id="IPR000903">
    <property type="entry name" value="NMT"/>
</dbReference>
<evidence type="ECO:0000256" key="7">
    <source>
        <dbReference type="ARBA" id="ARBA00022490"/>
    </source>
</evidence>
<comment type="caution">
    <text evidence="16">The sequence shown here is derived from an EMBL/GenBank/DDBJ whole genome shotgun (WGS) entry which is preliminary data.</text>
</comment>
<evidence type="ECO:0000256" key="13">
    <source>
        <dbReference type="SAM" id="MobiDB-lite"/>
    </source>
</evidence>
<gene>
    <name evidence="16" type="ORF">N7492_009515</name>
</gene>
<dbReference type="Pfam" id="PF01233">
    <property type="entry name" value="NMT"/>
    <property type="match status" value="1"/>
</dbReference>
<dbReference type="GO" id="GO:0005737">
    <property type="term" value="C:cytoplasm"/>
    <property type="evidence" value="ECO:0007669"/>
    <property type="project" value="UniProtKB-SubCell"/>
</dbReference>
<dbReference type="GO" id="GO:0004379">
    <property type="term" value="F:glycylpeptide N-tetradecanoyltransferase activity"/>
    <property type="evidence" value="ECO:0007669"/>
    <property type="project" value="UniProtKB-EC"/>
</dbReference>
<dbReference type="OrthoDB" id="60315at2759"/>
<dbReference type="EC" id="2.3.1.97" evidence="5 11"/>
<protein>
    <recommendedName>
        <fullName evidence="6 11">Glycylpeptide N-tetradecanoyltransferase</fullName>
        <ecNumber evidence="5 11">2.3.1.97</ecNumber>
    </recommendedName>
</protein>
<evidence type="ECO:0000313" key="16">
    <source>
        <dbReference type="EMBL" id="KAJ5156712.1"/>
    </source>
</evidence>
<evidence type="ECO:0000256" key="9">
    <source>
        <dbReference type="ARBA" id="ARBA00023315"/>
    </source>
</evidence>
<evidence type="ECO:0000313" key="17">
    <source>
        <dbReference type="Proteomes" id="UP001146351"/>
    </source>
</evidence>
<dbReference type="PROSITE" id="PS00975">
    <property type="entry name" value="NMT_1"/>
    <property type="match status" value="1"/>
</dbReference>
<keyword evidence="8 11" id="KW-0808">Transferase</keyword>
<dbReference type="EMBL" id="JAPQKO010000006">
    <property type="protein sequence ID" value="KAJ5156712.1"/>
    <property type="molecule type" value="Genomic_DNA"/>
</dbReference>
<feature type="domain" description="Glycylpeptide N-tetradecanoyltransferase N-terminal" evidence="14">
    <location>
        <begin position="124"/>
        <end position="278"/>
    </location>
</feature>
<dbReference type="PANTHER" id="PTHR11377">
    <property type="entry name" value="N-MYRISTOYL TRANSFERASE"/>
    <property type="match status" value="1"/>
</dbReference>
<feature type="region of interest" description="Disordered" evidence="13">
    <location>
        <begin position="107"/>
        <end position="127"/>
    </location>
</feature>
<evidence type="ECO:0000256" key="2">
    <source>
        <dbReference type="ARBA" id="ARBA00004496"/>
    </source>
</evidence>
<evidence type="ECO:0000256" key="4">
    <source>
        <dbReference type="ARBA" id="ARBA00011245"/>
    </source>
</evidence>
<dbReference type="PROSITE" id="PS00976">
    <property type="entry name" value="NMT_2"/>
    <property type="match status" value="1"/>
</dbReference>
<evidence type="ECO:0000256" key="8">
    <source>
        <dbReference type="ARBA" id="ARBA00022679"/>
    </source>
</evidence>
<keyword evidence="9 11" id="KW-0012">Acyltransferase</keyword>
<sequence length="509" mass="57854">MSDSHDKGKAAQRPENEDDASARSSAENTQGSSSEKTKKLPPKMIESLMDLNPALKSELAAMDKDQAADTLSKLDISQLLTGLTVGGKNQKDMASYKFWQTQPVPSFDDQASKKASPQGPIKIINPDEVPKTPDALIEGFEWCTLDLTDPTELKELYELLNNHYVEDDNAMFRFSYSESFLHWALMSPGWKKEWHVGVRATKSRKLVASICGVPTELRVRGERIKVTEINFLCIHKKLRSKRLTPVLIKEITRRCYVNGIYQAIYTGGVILPTPVSSCRYYHRALDWLKLYEVGFSPLPHGSTKARQITKNHLPSTTATPGLRPMESKDIDAVFDLLERYMRRFDLNQAFNREEIDHWLVYKEQPGKEQVVWSYVVEDPNTHNITDFVSFYNLESTVIDHHKHDAVRAAYLYYYATETAFTDNSKALRERLQLLMNDALICAKKANFDVFNALTLHDNPMFLEKLKFGAGDGQLHFYLYNYRTAPVPGGINDKNLPDENKMGGVGVVML</sequence>
<proteinExistence type="inferred from homology"/>
<dbReference type="SUPFAM" id="SSF55729">
    <property type="entry name" value="Acyl-CoA N-acyltransferases (Nat)"/>
    <property type="match status" value="2"/>
</dbReference>
<evidence type="ECO:0000256" key="10">
    <source>
        <dbReference type="ARBA" id="ARBA00048276"/>
    </source>
</evidence>
<dbReference type="AlphaFoldDB" id="A0A9W9HUG2"/>
<dbReference type="Proteomes" id="UP001146351">
    <property type="component" value="Unassembled WGS sequence"/>
</dbReference>
<keyword evidence="7" id="KW-0963">Cytoplasm</keyword>
<dbReference type="Pfam" id="PF02799">
    <property type="entry name" value="NMT_C"/>
    <property type="match status" value="1"/>
</dbReference>
<dbReference type="InterPro" id="IPR022676">
    <property type="entry name" value="NMT_N"/>
</dbReference>
<feature type="compositionally biased region" description="Basic and acidic residues" evidence="13">
    <location>
        <begin position="1"/>
        <end position="15"/>
    </location>
</feature>
<keyword evidence="17" id="KW-1185">Reference proteome</keyword>
<evidence type="ECO:0000256" key="6">
    <source>
        <dbReference type="ARBA" id="ARBA00022240"/>
    </source>
</evidence>
<dbReference type="InterPro" id="IPR022677">
    <property type="entry name" value="NMT_C"/>
</dbReference>
<reference evidence="16" key="2">
    <citation type="journal article" date="2023" name="IMA Fungus">
        <title>Comparative genomic study of the Penicillium genus elucidates a diverse pangenome and 15 lateral gene transfer events.</title>
        <authorList>
            <person name="Petersen C."/>
            <person name="Sorensen T."/>
            <person name="Nielsen M.R."/>
            <person name="Sondergaard T.E."/>
            <person name="Sorensen J.L."/>
            <person name="Fitzpatrick D.A."/>
            <person name="Frisvad J.C."/>
            <person name="Nielsen K.L."/>
        </authorList>
    </citation>
    <scope>NUCLEOTIDE SEQUENCE</scope>
    <source>
        <strain evidence="16">IBT 21917</strain>
    </source>
</reference>
<name>A0A9W9HUG2_9EURO</name>
<comment type="subcellular location">
    <subcellularLocation>
        <location evidence="2">Cytoplasm</location>
    </subcellularLocation>
</comment>
<evidence type="ECO:0000256" key="5">
    <source>
        <dbReference type="ARBA" id="ARBA00012923"/>
    </source>
</evidence>
<evidence type="ECO:0000256" key="1">
    <source>
        <dbReference type="ARBA" id="ARBA00003900"/>
    </source>
</evidence>
<dbReference type="PIRSF" id="PIRSF015892">
    <property type="entry name" value="N-myristl_transf"/>
    <property type="match status" value="1"/>
</dbReference>
<reference evidence="16" key="1">
    <citation type="submission" date="2022-11" db="EMBL/GenBank/DDBJ databases">
        <authorList>
            <person name="Petersen C."/>
        </authorList>
    </citation>
    <scope>NUCLEOTIDE SEQUENCE</scope>
    <source>
        <strain evidence="16">IBT 21917</strain>
    </source>
</reference>
<dbReference type="FunFam" id="3.40.630.170:FF:000003">
    <property type="entry name" value="Glycylpeptide N-tetradecanoyltransferase"/>
    <property type="match status" value="1"/>
</dbReference>
<comment type="subunit">
    <text evidence="4">Monomer.</text>
</comment>
<dbReference type="InterPro" id="IPR022678">
    <property type="entry name" value="NMT_CS"/>
</dbReference>
<feature type="compositionally biased region" description="Polar residues" evidence="13">
    <location>
        <begin position="22"/>
        <end position="34"/>
    </location>
</feature>
<dbReference type="FunFam" id="3.40.630.30:FF:000042">
    <property type="entry name" value="Glycylpeptide N-tetradecanoyltransferase"/>
    <property type="match status" value="1"/>
</dbReference>
<organism evidence="16 17">
    <name type="scientific">Penicillium capsulatum</name>
    <dbReference type="NCBI Taxonomy" id="69766"/>
    <lineage>
        <taxon>Eukaryota</taxon>
        <taxon>Fungi</taxon>
        <taxon>Dikarya</taxon>
        <taxon>Ascomycota</taxon>
        <taxon>Pezizomycotina</taxon>
        <taxon>Eurotiomycetes</taxon>
        <taxon>Eurotiomycetidae</taxon>
        <taxon>Eurotiales</taxon>
        <taxon>Aspergillaceae</taxon>
        <taxon>Penicillium</taxon>
    </lineage>
</organism>
<accession>A0A9W9HUG2</accession>
<evidence type="ECO:0000256" key="11">
    <source>
        <dbReference type="RuleBase" id="RU000586"/>
    </source>
</evidence>
<comment type="catalytic activity">
    <reaction evidence="10 11">
        <text>N-terminal glycyl-[protein] + tetradecanoyl-CoA = N-tetradecanoylglycyl-[protein] + CoA + H(+)</text>
        <dbReference type="Rhea" id="RHEA:15521"/>
        <dbReference type="Rhea" id="RHEA-COMP:12666"/>
        <dbReference type="Rhea" id="RHEA-COMP:12667"/>
        <dbReference type="ChEBI" id="CHEBI:15378"/>
        <dbReference type="ChEBI" id="CHEBI:57287"/>
        <dbReference type="ChEBI" id="CHEBI:57385"/>
        <dbReference type="ChEBI" id="CHEBI:64723"/>
        <dbReference type="ChEBI" id="CHEBI:133050"/>
        <dbReference type="EC" id="2.3.1.97"/>
    </reaction>
</comment>
<comment type="similarity">
    <text evidence="3 12">Belongs to the NMT family.</text>
</comment>